<dbReference type="FunFam" id="3.30.40.230:FF:000001">
    <property type="entry name" value="Glycine--tRNA ligase"/>
    <property type="match status" value="1"/>
</dbReference>
<dbReference type="Pfam" id="PF00458">
    <property type="entry name" value="WHEP-TRS"/>
    <property type="match status" value="1"/>
</dbReference>
<evidence type="ECO:0000313" key="20">
    <source>
        <dbReference type="Proteomes" id="UP000790347"/>
    </source>
</evidence>
<dbReference type="PANTHER" id="PTHR10745:SF0">
    <property type="entry name" value="GLYCINE--TRNA LIGASE"/>
    <property type="match status" value="1"/>
</dbReference>
<dbReference type="CDD" id="cd00858">
    <property type="entry name" value="GlyRS_anticodon"/>
    <property type="match status" value="1"/>
</dbReference>
<dbReference type="SUPFAM" id="SSF55681">
    <property type="entry name" value="Class II aaRS and biotin synthetases"/>
    <property type="match status" value="1"/>
</dbReference>
<dbReference type="EC" id="6.1.1.14" evidence="4"/>
<keyword evidence="20" id="KW-1185">Reference proteome</keyword>
<evidence type="ECO:0000256" key="9">
    <source>
        <dbReference type="ARBA" id="ARBA00022741"/>
    </source>
</evidence>
<evidence type="ECO:0000256" key="16">
    <source>
        <dbReference type="ARBA" id="ARBA00078924"/>
    </source>
</evidence>
<evidence type="ECO:0000259" key="18">
    <source>
        <dbReference type="PROSITE" id="PS51185"/>
    </source>
</evidence>
<keyword evidence="9" id="KW-0547">Nucleotide-binding</keyword>
<dbReference type="Gene3D" id="3.30.930.10">
    <property type="entry name" value="Bira Bifunctional Protein, Domain 2"/>
    <property type="match status" value="1"/>
</dbReference>
<dbReference type="Pfam" id="PF00587">
    <property type="entry name" value="tRNA-synt_2b"/>
    <property type="match status" value="1"/>
</dbReference>
<dbReference type="InterPro" id="IPR004154">
    <property type="entry name" value="Anticodon-bd"/>
</dbReference>
<dbReference type="PANTHER" id="PTHR10745">
    <property type="entry name" value="GLYCYL-TRNA SYNTHETASE/DNA POLYMERASE SUBUNIT GAMMA-2"/>
    <property type="match status" value="1"/>
</dbReference>
<dbReference type="FunFam" id="3.30.930.10:FF:000010">
    <property type="entry name" value="Glycyl-tRNA synthetase 1"/>
    <property type="match status" value="1"/>
</dbReference>
<reference evidence="19" key="1">
    <citation type="submission" date="2013-05" db="EMBL/GenBank/DDBJ databases">
        <authorList>
            <person name="Yim A.K.Y."/>
            <person name="Chan T.F."/>
            <person name="Ji K.M."/>
            <person name="Liu X.Y."/>
            <person name="Zhou J.W."/>
            <person name="Li R.Q."/>
            <person name="Yang K.Y."/>
            <person name="Li J."/>
            <person name="Li M."/>
            <person name="Law P.T.W."/>
            <person name="Wu Y.L."/>
            <person name="Cai Z.L."/>
            <person name="Qin H."/>
            <person name="Bao Y."/>
            <person name="Leung R.K.K."/>
            <person name="Ng P.K.S."/>
            <person name="Zou J."/>
            <person name="Zhong X.J."/>
            <person name="Ran P.X."/>
            <person name="Zhong N.S."/>
            <person name="Liu Z.G."/>
            <person name="Tsui S.K.W."/>
        </authorList>
    </citation>
    <scope>NUCLEOTIDE SEQUENCE</scope>
    <source>
        <strain evidence="19">Derf</strain>
        <tissue evidence="19">Whole organism</tissue>
    </source>
</reference>
<dbReference type="GO" id="GO:0016740">
    <property type="term" value="F:transferase activity"/>
    <property type="evidence" value="ECO:0007669"/>
    <property type="project" value="UniProtKB-KW"/>
</dbReference>
<evidence type="ECO:0000256" key="11">
    <source>
        <dbReference type="ARBA" id="ARBA00022917"/>
    </source>
</evidence>
<evidence type="ECO:0000259" key="17">
    <source>
        <dbReference type="PROSITE" id="PS50862"/>
    </source>
</evidence>
<evidence type="ECO:0000256" key="8">
    <source>
        <dbReference type="ARBA" id="ARBA00022679"/>
    </source>
</evidence>
<keyword evidence="8" id="KW-0808">Transferase</keyword>
<comment type="similarity">
    <text evidence="2">Belongs to the class-II aminoacyl-tRNA synthetase family.</text>
</comment>
<dbReference type="Gene3D" id="3.40.50.800">
    <property type="entry name" value="Anticodon-binding domain"/>
    <property type="match status" value="1"/>
</dbReference>
<evidence type="ECO:0000256" key="10">
    <source>
        <dbReference type="ARBA" id="ARBA00022840"/>
    </source>
</evidence>
<keyword evidence="10" id="KW-0067">ATP-binding</keyword>
<comment type="caution">
    <text evidence="19">The sequence shown here is derived from an EMBL/GenBank/DDBJ whole genome shotgun (WGS) entry which is preliminary data.</text>
</comment>
<dbReference type="FunFam" id="3.40.50.800:FF:000004">
    <property type="entry name" value="Glycine--tRNA ligase 2"/>
    <property type="match status" value="1"/>
</dbReference>
<comment type="catalytic activity">
    <reaction evidence="15">
        <text>tRNA(Gly) + glycine + ATP = glycyl-tRNA(Gly) + AMP + diphosphate</text>
        <dbReference type="Rhea" id="RHEA:16013"/>
        <dbReference type="Rhea" id="RHEA-COMP:9664"/>
        <dbReference type="Rhea" id="RHEA-COMP:9683"/>
        <dbReference type="ChEBI" id="CHEBI:30616"/>
        <dbReference type="ChEBI" id="CHEBI:33019"/>
        <dbReference type="ChEBI" id="CHEBI:57305"/>
        <dbReference type="ChEBI" id="CHEBI:78442"/>
        <dbReference type="ChEBI" id="CHEBI:78522"/>
        <dbReference type="ChEBI" id="CHEBI:456215"/>
        <dbReference type="EC" id="6.1.1.14"/>
    </reaction>
    <physiologicalReaction direction="left-to-right" evidence="15">
        <dbReference type="Rhea" id="RHEA:16014"/>
    </physiologicalReaction>
</comment>
<organism evidence="19 20">
    <name type="scientific">Dermatophagoides farinae</name>
    <name type="common">American house dust mite</name>
    <dbReference type="NCBI Taxonomy" id="6954"/>
    <lineage>
        <taxon>Eukaryota</taxon>
        <taxon>Metazoa</taxon>
        <taxon>Ecdysozoa</taxon>
        <taxon>Arthropoda</taxon>
        <taxon>Chelicerata</taxon>
        <taxon>Arachnida</taxon>
        <taxon>Acari</taxon>
        <taxon>Acariformes</taxon>
        <taxon>Sarcoptiformes</taxon>
        <taxon>Astigmata</taxon>
        <taxon>Psoroptidia</taxon>
        <taxon>Analgoidea</taxon>
        <taxon>Pyroglyphidae</taxon>
        <taxon>Dermatophagoidinae</taxon>
        <taxon>Dermatophagoides</taxon>
    </lineage>
</organism>
<dbReference type="Gene3D" id="3.30.40.230">
    <property type="match status" value="1"/>
</dbReference>
<comment type="catalytic activity">
    <reaction evidence="14">
        <text>2 ATP + H(+) = P(1),P(4)-bis(5'-adenosyl) tetraphosphate + diphosphate</text>
        <dbReference type="Rhea" id="RHEA:34935"/>
        <dbReference type="ChEBI" id="CHEBI:15378"/>
        <dbReference type="ChEBI" id="CHEBI:30616"/>
        <dbReference type="ChEBI" id="CHEBI:33019"/>
        <dbReference type="ChEBI" id="CHEBI:58141"/>
    </reaction>
    <physiologicalReaction direction="left-to-right" evidence="14">
        <dbReference type="Rhea" id="RHEA:34936"/>
    </physiologicalReaction>
</comment>
<accession>A0A922HSV1</accession>
<comment type="subcellular location">
    <subcellularLocation>
        <location evidence="1">Cytoplasm</location>
    </subcellularLocation>
</comment>
<evidence type="ECO:0000313" key="19">
    <source>
        <dbReference type="EMBL" id="KAH9501966.1"/>
    </source>
</evidence>
<dbReference type="PROSITE" id="PS50862">
    <property type="entry name" value="AA_TRNA_LIGASE_II"/>
    <property type="match status" value="1"/>
</dbReference>
<evidence type="ECO:0000256" key="7">
    <source>
        <dbReference type="ARBA" id="ARBA00022598"/>
    </source>
</evidence>
<dbReference type="Gene3D" id="1.10.287.10">
    <property type="entry name" value="S15/NS1, RNA-binding"/>
    <property type="match status" value="1"/>
</dbReference>
<dbReference type="PRINTS" id="PR01043">
    <property type="entry name" value="TRNASYNTHGLY"/>
</dbReference>
<dbReference type="SUPFAM" id="SSF52954">
    <property type="entry name" value="Class II aaRS ABD-related"/>
    <property type="match status" value="1"/>
</dbReference>
<evidence type="ECO:0000256" key="6">
    <source>
        <dbReference type="ARBA" id="ARBA00022490"/>
    </source>
</evidence>
<keyword evidence="6" id="KW-0963">Cytoplasm</keyword>
<keyword evidence="12" id="KW-0030">Aminoacyl-tRNA synthetase</keyword>
<dbReference type="NCBIfam" id="NF003211">
    <property type="entry name" value="PRK04173.1"/>
    <property type="match status" value="1"/>
</dbReference>
<reference evidence="19" key="2">
    <citation type="journal article" date="2022" name="Res Sq">
        <title>Comparative Genomics Reveals Insights into the Divergent Evolution of Astigmatic Mites and Household Pest Adaptations.</title>
        <authorList>
            <person name="Xiong Q."/>
            <person name="Wan A.T.-Y."/>
            <person name="Liu X.-Y."/>
            <person name="Fung C.S.-H."/>
            <person name="Xiao X."/>
            <person name="Malainual N."/>
            <person name="Hou J."/>
            <person name="Wang L."/>
            <person name="Wang M."/>
            <person name="Yang K."/>
            <person name="Cui Y."/>
            <person name="Leung E."/>
            <person name="Nong W."/>
            <person name="Shin S.-K."/>
            <person name="Au S."/>
            <person name="Jeong K.Y."/>
            <person name="Chew F.T."/>
            <person name="Hui J."/>
            <person name="Leung T.F."/>
            <person name="Tungtrongchitr A."/>
            <person name="Zhong N."/>
            <person name="Liu Z."/>
            <person name="Tsui S."/>
        </authorList>
    </citation>
    <scope>NUCLEOTIDE SEQUENCE</scope>
    <source>
        <strain evidence="19">Derf</strain>
        <tissue evidence="19">Whole organism</tissue>
    </source>
</reference>
<keyword evidence="7" id="KW-0436">Ligase</keyword>
<dbReference type="InterPro" id="IPR002315">
    <property type="entry name" value="tRNA-synt_gly"/>
</dbReference>
<evidence type="ECO:0000256" key="1">
    <source>
        <dbReference type="ARBA" id="ARBA00004496"/>
    </source>
</evidence>
<comment type="subunit">
    <text evidence="3">Homodimer.</text>
</comment>
<dbReference type="GO" id="GO:0004820">
    <property type="term" value="F:glycine-tRNA ligase activity"/>
    <property type="evidence" value="ECO:0007669"/>
    <property type="project" value="UniProtKB-EC"/>
</dbReference>
<dbReference type="Pfam" id="PF03129">
    <property type="entry name" value="HGTP_anticodon"/>
    <property type="match status" value="1"/>
</dbReference>
<dbReference type="CDD" id="cd00774">
    <property type="entry name" value="GlyRS-like_core"/>
    <property type="match status" value="1"/>
</dbReference>
<proteinExistence type="inferred from homology"/>
<dbReference type="FunFam" id="3.30.720.200:FF:000001">
    <property type="entry name" value="Glycine--tRNA ligase 2"/>
    <property type="match status" value="1"/>
</dbReference>
<dbReference type="InterPro" id="IPR033731">
    <property type="entry name" value="GlyRS-like_core"/>
</dbReference>
<evidence type="ECO:0000256" key="3">
    <source>
        <dbReference type="ARBA" id="ARBA00011738"/>
    </source>
</evidence>
<evidence type="ECO:0000256" key="14">
    <source>
        <dbReference type="ARBA" id="ARBA00048436"/>
    </source>
</evidence>
<keyword evidence="11" id="KW-0648">Protein biosynthesis</keyword>
<evidence type="ECO:0000256" key="15">
    <source>
        <dbReference type="ARBA" id="ARBA00049523"/>
    </source>
</evidence>
<sequence length="762" mass="86885">MLLPIEIVVGQYFRSSTRQVVGKFHPLLFESRLLFSPIVAARRLLYLSSPSSLPNKKTLSNWAYKKINRYKPLYVEKIMAELDPKIAAELEPFRQSVKEQGDLIRQLKADNAPELDIKKAVAELKNRKTQKTLQLAPPDSGFERAKMEDLIKRRFFFDNSFAIYGGITGQFDFGPMGCAIKNNMIDLWRKHFVLQEQMLEVDCTVLTPEPVLKASGHVERFADLMVKDLATGECFRLDHLIKAHLEKLASNSKTSDEIRQECQSIVTKLDGLSKEQMNEILQKFKIKSPLTGNDLSEAIEFNLMFSTMIGPSGQVKGFLRPETAQGIFVNFKRLLEFNHRRLPFAAAQVGNAFRNEISPRSGLIRVREFTLAEIEHFVDPSNKSHPKYETIADLELNLYTACNQMDGKASEMVRIRDAVDGKIIANETLAYFIGRIYLFMVKVGVDPKRLRFRQHMDNEMAHYATDCWDAECLTSYGWVECVGCADRSCFDLLQHTKTTNVKLVAEKDLPAPKIVNVVEIVPNKGLMGKHFKANAQKVMTRLSVLDESEIKCIEQTLNDGQNEFILNLDDENKVTITKEMVTIKRYEKKVHVEEFTPGVIEPSFGIGRIMHTLFEHSFRIRQDDEQRTYFALPAVVCPIKCSLLPLSNHNALKPFVTRLSTQLSAADISFKFDDTGSIGKRYARTDEISVPFAITIDFDSCKDEMVTLRERDSTEQIRMPIKNVVTIVKELSMNLRQWDDVRNQYGIFDPSQSSSEPPSSSQ</sequence>
<dbReference type="SUPFAM" id="SSF47060">
    <property type="entry name" value="S15/NS1 RNA-binding domain"/>
    <property type="match status" value="1"/>
</dbReference>
<dbReference type="InterPro" id="IPR000738">
    <property type="entry name" value="WHEP-TRS_dom"/>
</dbReference>
<dbReference type="EMBL" id="ASGP02000006">
    <property type="protein sequence ID" value="KAH9501966.1"/>
    <property type="molecule type" value="Genomic_DNA"/>
</dbReference>
<dbReference type="PROSITE" id="PS51185">
    <property type="entry name" value="WHEP_TRS_2"/>
    <property type="match status" value="1"/>
</dbReference>
<dbReference type="InterPro" id="IPR009068">
    <property type="entry name" value="uS15_NS1_RNA-bd_sf"/>
</dbReference>
<dbReference type="PROSITE" id="PS00762">
    <property type="entry name" value="WHEP_TRS_1"/>
    <property type="match status" value="1"/>
</dbReference>
<dbReference type="InterPro" id="IPR036621">
    <property type="entry name" value="Anticodon-bd_dom_sf"/>
</dbReference>
<dbReference type="InterPro" id="IPR006195">
    <property type="entry name" value="aa-tRNA-synth_II"/>
</dbReference>
<dbReference type="GO" id="GO:0005524">
    <property type="term" value="F:ATP binding"/>
    <property type="evidence" value="ECO:0007669"/>
    <property type="project" value="UniProtKB-KW"/>
</dbReference>
<evidence type="ECO:0000256" key="4">
    <source>
        <dbReference type="ARBA" id="ARBA00012829"/>
    </source>
</evidence>
<gene>
    <name evidence="19" type="ORF">DERF_012771</name>
</gene>
<protein>
    <recommendedName>
        <fullName evidence="5">Glycine--tRNA ligase</fullName>
        <ecNumber evidence="4">6.1.1.14</ecNumber>
    </recommendedName>
    <alternativeName>
        <fullName evidence="13">Diadenosine tetraphosphate synthetase</fullName>
    </alternativeName>
    <alternativeName>
        <fullName evidence="16">Glycyl-tRNA synthetase</fullName>
    </alternativeName>
</protein>
<evidence type="ECO:0000256" key="13">
    <source>
        <dbReference type="ARBA" id="ARBA00030057"/>
    </source>
</evidence>
<evidence type="ECO:0000256" key="12">
    <source>
        <dbReference type="ARBA" id="ARBA00023146"/>
    </source>
</evidence>
<dbReference type="InterPro" id="IPR027031">
    <property type="entry name" value="Gly-tRNA_synthase/POLG2"/>
</dbReference>
<dbReference type="Proteomes" id="UP000790347">
    <property type="component" value="Unassembled WGS sequence"/>
</dbReference>
<dbReference type="GO" id="GO:0005739">
    <property type="term" value="C:mitochondrion"/>
    <property type="evidence" value="ECO:0007669"/>
    <property type="project" value="TreeGrafter"/>
</dbReference>
<dbReference type="SMART" id="SM00991">
    <property type="entry name" value="WHEP-TRS"/>
    <property type="match status" value="1"/>
</dbReference>
<feature type="domain" description="Aminoacyl-transfer RNA synthetases class-II family profile" evidence="17">
    <location>
        <begin position="285"/>
        <end position="645"/>
    </location>
</feature>
<evidence type="ECO:0000256" key="2">
    <source>
        <dbReference type="ARBA" id="ARBA00008226"/>
    </source>
</evidence>
<dbReference type="AlphaFoldDB" id="A0A922HSV1"/>
<name>A0A922HSV1_DERFA</name>
<dbReference type="NCBIfam" id="TIGR00389">
    <property type="entry name" value="glyS_dimeric"/>
    <property type="match status" value="1"/>
</dbReference>
<evidence type="ECO:0000256" key="5">
    <source>
        <dbReference type="ARBA" id="ARBA00019404"/>
    </source>
</evidence>
<feature type="domain" description="WHEP-TRS" evidence="18">
    <location>
        <begin position="89"/>
        <end position="145"/>
    </location>
</feature>
<dbReference type="InterPro" id="IPR002314">
    <property type="entry name" value="aa-tRNA-synt_IIb"/>
</dbReference>
<dbReference type="InterPro" id="IPR045864">
    <property type="entry name" value="aa-tRNA-synth_II/BPL/LPL"/>
</dbReference>
<dbReference type="GO" id="GO:0070150">
    <property type="term" value="P:mitochondrial glycyl-tRNA aminoacylation"/>
    <property type="evidence" value="ECO:0007669"/>
    <property type="project" value="TreeGrafter"/>
</dbReference>
<dbReference type="Gene3D" id="3.30.720.200">
    <property type="match status" value="1"/>
</dbReference>